<evidence type="ECO:0000256" key="2">
    <source>
        <dbReference type="ARBA" id="ARBA00022801"/>
    </source>
</evidence>
<dbReference type="Gene3D" id="3.40.50.1820">
    <property type="entry name" value="alpha/beta hydrolase"/>
    <property type="match status" value="1"/>
</dbReference>
<reference evidence="5" key="1">
    <citation type="submission" date="2022-08" db="EMBL/GenBank/DDBJ databases">
        <authorList>
            <person name="Vandamme P."/>
            <person name="Hettiarachchi A."/>
            <person name="Peeters C."/>
            <person name="Cnockaert M."/>
            <person name="Carlier A."/>
        </authorList>
    </citation>
    <scope>NUCLEOTIDE SEQUENCE</scope>
    <source>
        <strain evidence="5">LMG 31809</strain>
    </source>
</reference>
<dbReference type="AlphaFoldDB" id="A0A9X3Z7R9"/>
<name>A0A9X3Z7R9_9PROT</name>
<evidence type="ECO:0000259" key="4">
    <source>
        <dbReference type="Pfam" id="PF00135"/>
    </source>
</evidence>
<dbReference type="SUPFAM" id="SSF53474">
    <property type="entry name" value="alpha/beta-Hydrolases"/>
    <property type="match status" value="1"/>
</dbReference>
<gene>
    <name evidence="5" type="ORF">NYP16_10835</name>
</gene>
<dbReference type="InterPro" id="IPR050309">
    <property type="entry name" value="Type-B_Carboxylest/Lipase"/>
</dbReference>
<dbReference type="EMBL" id="JANWOI010000003">
    <property type="protein sequence ID" value="MDA5194446.1"/>
    <property type="molecule type" value="Genomic_DNA"/>
</dbReference>
<evidence type="ECO:0000313" key="5">
    <source>
        <dbReference type="EMBL" id="MDA5194446.1"/>
    </source>
</evidence>
<dbReference type="GO" id="GO:0016787">
    <property type="term" value="F:hydrolase activity"/>
    <property type="evidence" value="ECO:0007669"/>
    <property type="project" value="UniProtKB-KW"/>
</dbReference>
<dbReference type="Proteomes" id="UP001141619">
    <property type="component" value="Unassembled WGS sequence"/>
</dbReference>
<dbReference type="Pfam" id="PF00135">
    <property type="entry name" value="COesterase"/>
    <property type="match status" value="1"/>
</dbReference>
<dbReference type="PANTHER" id="PTHR11559">
    <property type="entry name" value="CARBOXYLESTERASE"/>
    <property type="match status" value="1"/>
</dbReference>
<protein>
    <recommendedName>
        <fullName evidence="3">Carboxylic ester hydrolase</fullName>
        <ecNumber evidence="3">3.1.1.-</ecNumber>
    </recommendedName>
</protein>
<dbReference type="EC" id="3.1.1.-" evidence="3"/>
<feature type="domain" description="Carboxylesterase type B" evidence="4">
    <location>
        <begin position="7"/>
        <end position="473"/>
    </location>
</feature>
<evidence type="ECO:0000256" key="3">
    <source>
        <dbReference type="RuleBase" id="RU361235"/>
    </source>
</evidence>
<keyword evidence="2 3" id="KW-0378">Hydrolase</keyword>
<accession>A0A9X3Z7R9</accession>
<dbReference type="InterPro" id="IPR029058">
    <property type="entry name" value="AB_hydrolase_fold"/>
</dbReference>
<comment type="caution">
    <text evidence="5">The sequence shown here is derived from an EMBL/GenBank/DDBJ whole genome shotgun (WGS) entry which is preliminary data.</text>
</comment>
<dbReference type="InterPro" id="IPR019826">
    <property type="entry name" value="Carboxylesterase_B_AS"/>
</dbReference>
<comment type="similarity">
    <text evidence="1 3">Belongs to the type-B carboxylesterase/lipase family.</text>
</comment>
<evidence type="ECO:0000256" key="1">
    <source>
        <dbReference type="ARBA" id="ARBA00005964"/>
    </source>
</evidence>
<proteinExistence type="inferred from homology"/>
<evidence type="ECO:0000313" key="6">
    <source>
        <dbReference type="Proteomes" id="UP001141619"/>
    </source>
</evidence>
<keyword evidence="6" id="KW-1185">Reference proteome</keyword>
<dbReference type="RefSeq" id="WP_274944149.1">
    <property type="nucleotide sequence ID" value="NZ_JANWOI010000003.1"/>
</dbReference>
<dbReference type="InterPro" id="IPR002018">
    <property type="entry name" value="CarbesteraseB"/>
</dbReference>
<sequence length="491" mass="54042">MHSSISSEVKIVQGIVRGAEEDGVCRFLGIPYAKPPVGELRWQAPQPPEPWPGVRDAFEFGPAAVQTVGAGFNIRASSMSEDCLTLNVWTANLTPDARQPVMLWIHGGGNLGGSRSEDAFDGANLARQGITAVTFNYRLGAFGFLAHPDVGANFGVLDYVAVLEWVRDNISQFGGDPGNVTIFGESAGAVAVRTLLSTPKARGLFHRGIIQSAGFEQYSFAPGWSYDRAEAAAERLFERLGSRDLDVLRQIPTEELRIASHENCGIFPPPGQVHTPANLVWMPVPDNEILMAGSFPGWPEDVPVMFGCLENEARYFIKPQGSYDWNVVRHMATALAGPKADDVMAVLKGANLSPYEALDKLFSTVIWFEPALATIKRFGALGRRFYYYHFARVSPGARKSQDLVKHSAEIRYVFGNLTDDQAYDETDRVISAGLQNAWIEFARTGVPRSPDGSAWPAYNDQRSQISWIEDDFQARDLDVSELTSIIHSLRT</sequence>
<organism evidence="5 6">
    <name type="scientific">Govanella unica</name>
    <dbReference type="NCBI Taxonomy" id="2975056"/>
    <lineage>
        <taxon>Bacteria</taxon>
        <taxon>Pseudomonadati</taxon>
        <taxon>Pseudomonadota</taxon>
        <taxon>Alphaproteobacteria</taxon>
        <taxon>Emcibacterales</taxon>
        <taxon>Govanellaceae</taxon>
        <taxon>Govanella</taxon>
    </lineage>
</organism>
<reference evidence="5" key="2">
    <citation type="journal article" date="2023" name="Syst. Appl. Microbiol.">
        <title>Govania unica gen. nov., sp. nov., a rare biosphere bacterium that represents a novel family in the class Alphaproteobacteria.</title>
        <authorList>
            <person name="Vandamme P."/>
            <person name="Peeters C."/>
            <person name="Hettiarachchi A."/>
            <person name="Cnockaert M."/>
            <person name="Carlier A."/>
        </authorList>
    </citation>
    <scope>NUCLEOTIDE SEQUENCE</scope>
    <source>
        <strain evidence="5">LMG 31809</strain>
    </source>
</reference>
<dbReference type="PROSITE" id="PS00122">
    <property type="entry name" value="CARBOXYLESTERASE_B_1"/>
    <property type="match status" value="1"/>
</dbReference>